<evidence type="ECO:0000313" key="2">
    <source>
        <dbReference type="EMBL" id="EEG77163.1"/>
    </source>
</evidence>
<dbReference type="EMBL" id="ACJM01000009">
    <property type="protein sequence ID" value="EEG77163.1"/>
    <property type="molecule type" value="Genomic_DNA"/>
</dbReference>
<dbReference type="PROSITE" id="PS51257">
    <property type="entry name" value="PROKAR_LIPOPROTEIN"/>
    <property type="match status" value="1"/>
</dbReference>
<accession>C0GHF7</accession>
<comment type="caution">
    <text evidence="2">The sequence shown here is derived from an EMBL/GenBank/DDBJ whole genome shotgun (WGS) entry which is preliminary data.</text>
</comment>
<reference evidence="2 3" key="1">
    <citation type="submission" date="2009-02" db="EMBL/GenBank/DDBJ databases">
        <title>Sequencing of the draft genome and assembly of Dethiobacter alkaliphilus AHT 1.</title>
        <authorList>
            <consortium name="US DOE Joint Genome Institute (JGI-PGF)"/>
            <person name="Lucas S."/>
            <person name="Copeland A."/>
            <person name="Lapidus A."/>
            <person name="Glavina del Rio T."/>
            <person name="Dalin E."/>
            <person name="Tice H."/>
            <person name="Bruce D."/>
            <person name="Goodwin L."/>
            <person name="Pitluck S."/>
            <person name="Larimer F."/>
            <person name="Land M.L."/>
            <person name="Hauser L."/>
            <person name="Muyzer G."/>
        </authorList>
    </citation>
    <scope>NUCLEOTIDE SEQUENCE [LARGE SCALE GENOMIC DNA]</scope>
    <source>
        <strain evidence="2 3">AHT 1</strain>
    </source>
</reference>
<keyword evidence="3" id="KW-1185">Reference proteome</keyword>
<evidence type="ECO:0000313" key="3">
    <source>
        <dbReference type="Proteomes" id="UP000006443"/>
    </source>
</evidence>
<keyword evidence="1" id="KW-0812">Transmembrane</keyword>
<feature type="transmembrane region" description="Helical" evidence="1">
    <location>
        <begin position="17"/>
        <end position="33"/>
    </location>
</feature>
<keyword evidence="1" id="KW-0472">Membrane</keyword>
<dbReference type="Proteomes" id="UP000006443">
    <property type="component" value="Unassembled WGS sequence"/>
</dbReference>
<protein>
    <submittedName>
        <fullName evidence="2">Uncharacterized protein</fullName>
    </submittedName>
</protein>
<name>C0GHF7_DETAL</name>
<dbReference type="STRING" id="555088.DealDRAFT_1916"/>
<proteinExistence type="predicted"/>
<dbReference type="AlphaFoldDB" id="C0GHF7"/>
<keyword evidence="1" id="KW-1133">Transmembrane helix</keyword>
<organism evidence="2 3">
    <name type="scientific">Dethiobacter alkaliphilus AHT 1</name>
    <dbReference type="NCBI Taxonomy" id="555088"/>
    <lineage>
        <taxon>Bacteria</taxon>
        <taxon>Bacillati</taxon>
        <taxon>Bacillota</taxon>
        <taxon>Dethiobacteria</taxon>
        <taxon>Dethiobacterales</taxon>
        <taxon>Dethiobacteraceae</taxon>
        <taxon>Dethiobacter</taxon>
    </lineage>
</organism>
<sequence length="75" mass="7736">MTTGEVKKLLKDGGKNLVLLMFFAAFVIILAVGCGEQQPQVEAVASDACITCHIEPDIIDSMYTPPPAAEGGGGG</sequence>
<gene>
    <name evidence="2" type="ORF">DealDRAFT_1916</name>
</gene>
<evidence type="ECO:0000256" key="1">
    <source>
        <dbReference type="SAM" id="Phobius"/>
    </source>
</evidence>